<dbReference type="EMBL" id="VSSQ01050895">
    <property type="protein sequence ID" value="MPN04979.1"/>
    <property type="molecule type" value="Genomic_DNA"/>
</dbReference>
<name>A0A645EUV4_9ZZZZ</name>
<protein>
    <submittedName>
        <fullName evidence="1">Uncharacterized protein</fullName>
    </submittedName>
</protein>
<organism evidence="1">
    <name type="scientific">bioreactor metagenome</name>
    <dbReference type="NCBI Taxonomy" id="1076179"/>
    <lineage>
        <taxon>unclassified sequences</taxon>
        <taxon>metagenomes</taxon>
        <taxon>ecological metagenomes</taxon>
    </lineage>
</organism>
<dbReference type="AlphaFoldDB" id="A0A645EUV4"/>
<reference evidence="1" key="1">
    <citation type="submission" date="2019-08" db="EMBL/GenBank/DDBJ databases">
        <authorList>
            <person name="Kucharzyk K."/>
            <person name="Murdoch R.W."/>
            <person name="Higgins S."/>
            <person name="Loffler F."/>
        </authorList>
    </citation>
    <scope>NUCLEOTIDE SEQUENCE</scope>
</reference>
<proteinExistence type="predicted"/>
<sequence>MRALFQCRSSGHCGADAIFSGLIACCRHHAVFSAAYADRFPAQFGMVVLLHGGVESVHIDVDDFAVRMHFTKLG</sequence>
<evidence type="ECO:0000313" key="1">
    <source>
        <dbReference type="EMBL" id="MPN04979.1"/>
    </source>
</evidence>
<comment type="caution">
    <text evidence="1">The sequence shown here is derived from an EMBL/GenBank/DDBJ whole genome shotgun (WGS) entry which is preliminary data.</text>
</comment>
<accession>A0A645EUV4</accession>
<gene>
    <name evidence="1" type="ORF">SDC9_152228</name>
</gene>